<dbReference type="EMBL" id="JAAPAO010000182">
    <property type="protein sequence ID" value="KAF4668884.1"/>
    <property type="molecule type" value="Genomic_DNA"/>
</dbReference>
<feature type="signal peptide" evidence="2">
    <location>
        <begin position="1"/>
        <end position="25"/>
    </location>
</feature>
<name>A0A7J6MBI3_PERCH</name>
<feature type="compositionally biased region" description="Polar residues" evidence="1">
    <location>
        <begin position="157"/>
        <end position="172"/>
    </location>
</feature>
<keyword evidence="2" id="KW-0732">Signal</keyword>
<evidence type="ECO:0000256" key="2">
    <source>
        <dbReference type="SAM" id="SignalP"/>
    </source>
</evidence>
<keyword evidence="4" id="KW-1185">Reference proteome</keyword>
<sequence length="276" mass="29861">MTVIRLGLVGMIYALLGTTFSGCGGCCCGFCGDHTSSVHEQSVEYDDSSERSAALLHLARQLSPRRKERASTTPADDGTSTKLAPSSTTTPAQQKRLSNMLDMATTTTPRIPTTRPSTTTARRTTTPRTTTTTTTTRRTTSPTQPSTPPRMVDPSEPMSSSNRQPPSSNWANVSPMEQDPSGKKSCTIHSSDGSKITVYSEPAAGGSIYPKTTAQCKIGGVMRSVFQCLRGLKRIFGDNFHTYFFKMDCKEVFRNTGIQASSNDEGVAEMCRKLTS</sequence>
<comment type="caution">
    <text evidence="3">The sequence shown here is derived from an EMBL/GenBank/DDBJ whole genome shotgun (WGS) entry which is preliminary data.</text>
</comment>
<protein>
    <submittedName>
        <fullName evidence="3">Uncharacterized protein</fullName>
    </submittedName>
</protein>
<dbReference type="AlphaFoldDB" id="A0A7J6MBI3"/>
<feature type="chain" id="PRO_5029825684" evidence="2">
    <location>
        <begin position="26"/>
        <end position="276"/>
    </location>
</feature>
<dbReference type="Proteomes" id="UP000591131">
    <property type="component" value="Unassembled WGS sequence"/>
</dbReference>
<gene>
    <name evidence="3" type="ORF">FOL47_002841</name>
</gene>
<organism evidence="3 4">
    <name type="scientific">Perkinsus chesapeaki</name>
    <name type="common">Clam parasite</name>
    <name type="synonym">Perkinsus andrewsi</name>
    <dbReference type="NCBI Taxonomy" id="330153"/>
    <lineage>
        <taxon>Eukaryota</taxon>
        <taxon>Sar</taxon>
        <taxon>Alveolata</taxon>
        <taxon>Perkinsozoa</taxon>
        <taxon>Perkinsea</taxon>
        <taxon>Perkinsida</taxon>
        <taxon>Perkinsidae</taxon>
        <taxon>Perkinsus</taxon>
    </lineage>
</organism>
<feature type="region of interest" description="Disordered" evidence="1">
    <location>
        <begin position="61"/>
        <end position="192"/>
    </location>
</feature>
<evidence type="ECO:0000256" key="1">
    <source>
        <dbReference type="SAM" id="MobiDB-lite"/>
    </source>
</evidence>
<accession>A0A7J6MBI3</accession>
<dbReference type="PROSITE" id="PS51257">
    <property type="entry name" value="PROKAR_LIPOPROTEIN"/>
    <property type="match status" value="1"/>
</dbReference>
<reference evidence="3 4" key="1">
    <citation type="submission" date="2020-04" db="EMBL/GenBank/DDBJ databases">
        <title>Perkinsus chesapeaki whole genome sequence.</title>
        <authorList>
            <person name="Bogema D.R."/>
        </authorList>
    </citation>
    <scope>NUCLEOTIDE SEQUENCE [LARGE SCALE GENOMIC DNA]</scope>
    <source>
        <strain evidence="3">ATCC PRA-425</strain>
    </source>
</reference>
<proteinExistence type="predicted"/>
<evidence type="ECO:0000313" key="3">
    <source>
        <dbReference type="EMBL" id="KAF4668884.1"/>
    </source>
</evidence>
<evidence type="ECO:0000313" key="4">
    <source>
        <dbReference type="Proteomes" id="UP000591131"/>
    </source>
</evidence>
<feature type="compositionally biased region" description="Low complexity" evidence="1">
    <location>
        <begin position="105"/>
        <end position="144"/>
    </location>
</feature>
<feature type="compositionally biased region" description="Polar residues" evidence="1">
    <location>
        <begin position="71"/>
        <end position="97"/>
    </location>
</feature>